<organism evidence="1 2">
    <name type="scientific">Dentiscutata heterogama</name>
    <dbReference type="NCBI Taxonomy" id="1316150"/>
    <lineage>
        <taxon>Eukaryota</taxon>
        <taxon>Fungi</taxon>
        <taxon>Fungi incertae sedis</taxon>
        <taxon>Mucoromycota</taxon>
        <taxon>Glomeromycotina</taxon>
        <taxon>Glomeromycetes</taxon>
        <taxon>Diversisporales</taxon>
        <taxon>Gigasporaceae</taxon>
        <taxon>Dentiscutata</taxon>
    </lineage>
</organism>
<evidence type="ECO:0000313" key="1">
    <source>
        <dbReference type="EMBL" id="CAG8563105.1"/>
    </source>
</evidence>
<proteinExistence type="predicted"/>
<keyword evidence="2" id="KW-1185">Reference proteome</keyword>
<sequence length="113" mass="12854">MNVQNILKEFAKAFRNVATGVVQIGKQLPINRRDTNSSPQPSTTEVCVLDSAEEIEIFRIMADNSFPEEFDEGDPHWMDRSSDVKEDEVWGNYWNEEEITNYTIAPGSIATID</sequence>
<gene>
    <name evidence="1" type="ORF">DHETER_LOCUS5735</name>
</gene>
<accession>A0ACA9M5B6</accession>
<dbReference type="Proteomes" id="UP000789702">
    <property type="component" value="Unassembled WGS sequence"/>
</dbReference>
<name>A0ACA9M5B6_9GLOM</name>
<comment type="caution">
    <text evidence="1">The sequence shown here is derived from an EMBL/GenBank/DDBJ whole genome shotgun (WGS) entry which is preliminary data.</text>
</comment>
<protein>
    <submittedName>
        <fullName evidence="1">4970_t:CDS:1</fullName>
    </submittedName>
</protein>
<evidence type="ECO:0000313" key="2">
    <source>
        <dbReference type="Proteomes" id="UP000789702"/>
    </source>
</evidence>
<dbReference type="EMBL" id="CAJVPU010006635">
    <property type="protein sequence ID" value="CAG8563105.1"/>
    <property type="molecule type" value="Genomic_DNA"/>
</dbReference>
<reference evidence="1" key="1">
    <citation type="submission" date="2021-06" db="EMBL/GenBank/DDBJ databases">
        <authorList>
            <person name="Kallberg Y."/>
            <person name="Tangrot J."/>
            <person name="Rosling A."/>
        </authorList>
    </citation>
    <scope>NUCLEOTIDE SEQUENCE</scope>
    <source>
        <strain evidence="1">IL203A</strain>
    </source>
</reference>